<gene>
    <name evidence="7" type="ORF">D0Z70_15445</name>
</gene>
<protein>
    <submittedName>
        <fullName evidence="7">RNA polymerase sigma factor</fullName>
    </submittedName>
</protein>
<proteinExistence type="inferred from homology"/>
<evidence type="ECO:0000256" key="1">
    <source>
        <dbReference type="ARBA" id="ARBA00010641"/>
    </source>
</evidence>
<dbReference type="SUPFAM" id="SSF88659">
    <property type="entry name" value="Sigma3 and sigma4 domains of RNA polymerase sigma factors"/>
    <property type="match status" value="1"/>
</dbReference>
<feature type="domain" description="RNA polymerase sigma factor 70 region 4 type 2" evidence="6">
    <location>
        <begin position="126"/>
        <end position="174"/>
    </location>
</feature>
<dbReference type="InterPro" id="IPR013249">
    <property type="entry name" value="RNA_pol_sigma70_r4_t2"/>
</dbReference>
<keyword evidence="4" id="KW-0804">Transcription</keyword>
<dbReference type="Gene3D" id="1.10.1740.10">
    <property type="match status" value="1"/>
</dbReference>
<dbReference type="OrthoDB" id="7620544at2"/>
<dbReference type="Pfam" id="PF04542">
    <property type="entry name" value="Sigma70_r2"/>
    <property type="match status" value="1"/>
</dbReference>
<accession>A0A418YQA1</accession>
<dbReference type="InterPro" id="IPR039425">
    <property type="entry name" value="RNA_pol_sigma-70-like"/>
</dbReference>
<dbReference type="Proteomes" id="UP000283469">
    <property type="component" value="Unassembled WGS sequence"/>
</dbReference>
<evidence type="ECO:0000259" key="6">
    <source>
        <dbReference type="Pfam" id="PF08281"/>
    </source>
</evidence>
<dbReference type="PANTHER" id="PTHR43133">
    <property type="entry name" value="RNA POLYMERASE ECF-TYPE SIGMA FACTO"/>
    <property type="match status" value="1"/>
</dbReference>
<dbReference type="AlphaFoldDB" id="A0A418YQA1"/>
<dbReference type="InterPro" id="IPR007627">
    <property type="entry name" value="RNA_pol_sigma70_r2"/>
</dbReference>
<dbReference type="GO" id="GO:0016987">
    <property type="term" value="F:sigma factor activity"/>
    <property type="evidence" value="ECO:0007669"/>
    <property type="project" value="UniProtKB-KW"/>
</dbReference>
<name>A0A418YQA1_9SPHN</name>
<keyword evidence="3" id="KW-0731">Sigma factor</keyword>
<evidence type="ECO:0000256" key="2">
    <source>
        <dbReference type="ARBA" id="ARBA00023015"/>
    </source>
</evidence>
<dbReference type="SUPFAM" id="SSF88946">
    <property type="entry name" value="Sigma2 domain of RNA polymerase sigma factors"/>
    <property type="match status" value="1"/>
</dbReference>
<sequence length="181" mass="20906">MPSDGRSRSEAMQASDDHDLIVRLYHEENPRLVRYFHRNSVSRAEADELAQETFLRFVRSGTARMLSSPQGYLRRIATNLLRDWADRSSTRVDKLKSPISDAAEIPVHGDPHRALAARDDLAFCDKLLLDLDPIDREIFLLNRVDGYSFRDIGKRIGLSEWAVKRKMLKTLDHLMTRMANR</sequence>
<evidence type="ECO:0000256" key="3">
    <source>
        <dbReference type="ARBA" id="ARBA00023082"/>
    </source>
</evidence>
<dbReference type="InterPro" id="IPR036388">
    <property type="entry name" value="WH-like_DNA-bd_sf"/>
</dbReference>
<dbReference type="Gene3D" id="1.10.10.10">
    <property type="entry name" value="Winged helix-like DNA-binding domain superfamily/Winged helix DNA-binding domain"/>
    <property type="match status" value="1"/>
</dbReference>
<dbReference type="PANTHER" id="PTHR43133:SF63">
    <property type="entry name" value="RNA POLYMERASE SIGMA FACTOR FECI-RELATED"/>
    <property type="match status" value="1"/>
</dbReference>
<dbReference type="GO" id="GO:0003677">
    <property type="term" value="F:DNA binding"/>
    <property type="evidence" value="ECO:0007669"/>
    <property type="project" value="InterPro"/>
</dbReference>
<dbReference type="InterPro" id="IPR013325">
    <property type="entry name" value="RNA_pol_sigma_r2"/>
</dbReference>
<dbReference type="InterPro" id="IPR014284">
    <property type="entry name" value="RNA_pol_sigma-70_dom"/>
</dbReference>
<evidence type="ECO:0000313" key="8">
    <source>
        <dbReference type="Proteomes" id="UP000283469"/>
    </source>
</evidence>
<comment type="caution">
    <text evidence="7">The sequence shown here is derived from an EMBL/GenBank/DDBJ whole genome shotgun (WGS) entry which is preliminary data.</text>
</comment>
<dbReference type="NCBIfam" id="TIGR02937">
    <property type="entry name" value="sigma70-ECF"/>
    <property type="match status" value="1"/>
</dbReference>
<dbReference type="GO" id="GO:0006352">
    <property type="term" value="P:DNA-templated transcription initiation"/>
    <property type="evidence" value="ECO:0007669"/>
    <property type="project" value="InterPro"/>
</dbReference>
<dbReference type="EMBL" id="QVRA01000014">
    <property type="protein sequence ID" value="RJG53642.1"/>
    <property type="molecule type" value="Genomic_DNA"/>
</dbReference>
<dbReference type="InterPro" id="IPR013324">
    <property type="entry name" value="RNA_pol_sigma_r3/r4-like"/>
</dbReference>
<evidence type="ECO:0000259" key="5">
    <source>
        <dbReference type="Pfam" id="PF04542"/>
    </source>
</evidence>
<reference evidence="7 8" key="1">
    <citation type="submission" date="2018-08" db="EMBL/GenBank/DDBJ databases">
        <title>Sphingobium sp. EO9.</title>
        <authorList>
            <person name="Park Y."/>
            <person name="Kim K.H."/>
            <person name="Jeon C.O."/>
        </authorList>
    </citation>
    <scope>NUCLEOTIDE SEQUENCE [LARGE SCALE GENOMIC DNA]</scope>
    <source>
        <strain evidence="7 8">EO9</strain>
    </source>
</reference>
<organism evidence="7 8">
    <name type="scientific">Sphingobium terrigena</name>
    <dbReference type="NCBI Taxonomy" id="2304063"/>
    <lineage>
        <taxon>Bacteria</taxon>
        <taxon>Pseudomonadati</taxon>
        <taxon>Pseudomonadota</taxon>
        <taxon>Alphaproteobacteria</taxon>
        <taxon>Sphingomonadales</taxon>
        <taxon>Sphingomonadaceae</taxon>
        <taxon>Sphingobium</taxon>
    </lineage>
</organism>
<keyword evidence="8" id="KW-1185">Reference proteome</keyword>
<evidence type="ECO:0000313" key="7">
    <source>
        <dbReference type="EMBL" id="RJG53642.1"/>
    </source>
</evidence>
<dbReference type="Pfam" id="PF08281">
    <property type="entry name" value="Sigma70_r4_2"/>
    <property type="match status" value="1"/>
</dbReference>
<feature type="domain" description="RNA polymerase sigma-70 region 2" evidence="5">
    <location>
        <begin position="24"/>
        <end position="87"/>
    </location>
</feature>
<comment type="similarity">
    <text evidence="1">Belongs to the sigma-70 factor family. ECF subfamily.</text>
</comment>
<keyword evidence="2" id="KW-0805">Transcription regulation</keyword>
<evidence type="ECO:0000256" key="4">
    <source>
        <dbReference type="ARBA" id="ARBA00023163"/>
    </source>
</evidence>